<dbReference type="RefSeq" id="WP_209352595.1">
    <property type="nucleotide sequence ID" value="NZ_JAGIYZ010000014.1"/>
</dbReference>
<proteinExistence type="predicted"/>
<sequence>MAVIIGASGAIRAALVAALRAGGGYSDVLAFSGASARRVSCPRPDHRIHPPDGLRIIEIDLLRRP</sequence>
<gene>
    <name evidence="1" type="ORF">J5Y09_14850</name>
</gene>
<dbReference type="Proteomes" id="UP000680815">
    <property type="component" value="Unassembled WGS sequence"/>
</dbReference>
<reference evidence="1 2" key="1">
    <citation type="submission" date="2021-03" db="EMBL/GenBank/DDBJ databases">
        <authorList>
            <person name="So Y."/>
        </authorList>
    </citation>
    <scope>NUCLEOTIDE SEQUENCE [LARGE SCALE GENOMIC DNA]</scope>
    <source>
        <strain evidence="1 2">PWR1</strain>
    </source>
</reference>
<protein>
    <submittedName>
        <fullName evidence="1">Uncharacterized protein</fullName>
    </submittedName>
</protein>
<keyword evidence="2" id="KW-1185">Reference proteome</keyword>
<name>A0ABS4AV60_9PROT</name>
<organism evidence="1 2">
    <name type="scientific">Roseomonas nitratireducens</name>
    <dbReference type="NCBI Taxonomy" id="2820810"/>
    <lineage>
        <taxon>Bacteria</taxon>
        <taxon>Pseudomonadati</taxon>
        <taxon>Pseudomonadota</taxon>
        <taxon>Alphaproteobacteria</taxon>
        <taxon>Acetobacterales</taxon>
        <taxon>Roseomonadaceae</taxon>
        <taxon>Roseomonas</taxon>
    </lineage>
</organism>
<evidence type="ECO:0000313" key="2">
    <source>
        <dbReference type="Proteomes" id="UP000680815"/>
    </source>
</evidence>
<dbReference type="EMBL" id="JAGIYZ010000014">
    <property type="protein sequence ID" value="MBP0465202.1"/>
    <property type="molecule type" value="Genomic_DNA"/>
</dbReference>
<comment type="caution">
    <text evidence="1">The sequence shown here is derived from an EMBL/GenBank/DDBJ whole genome shotgun (WGS) entry which is preliminary data.</text>
</comment>
<accession>A0ABS4AV60</accession>
<evidence type="ECO:0000313" key="1">
    <source>
        <dbReference type="EMBL" id="MBP0465202.1"/>
    </source>
</evidence>